<evidence type="ECO:0000256" key="1">
    <source>
        <dbReference type="ARBA" id="ARBA00004429"/>
    </source>
</evidence>
<dbReference type="InterPro" id="IPR035906">
    <property type="entry name" value="MetI-like_sf"/>
</dbReference>
<evidence type="ECO:0000256" key="8">
    <source>
        <dbReference type="ARBA" id="ARBA00023136"/>
    </source>
</evidence>
<keyword evidence="12" id="KW-1185">Reference proteome</keyword>
<evidence type="ECO:0000256" key="2">
    <source>
        <dbReference type="ARBA" id="ARBA00010072"/>
    </source>
</evidence>
<dbReference type="RefSeq" id="WP_266338929.1">
    <property type="nucleotide sequence ID" value="NZ_JAPKNK010000004.1"/>
</dbReference>
<feature type="transmembrane region" description="Helical" evidence="9">
    <location>
        <begin position="20"/>
        <end position="43"/>
    </location>
</feature>
<organism evidence="11 12">
    <name type="scientific">Kaistia nematophila</name>
    <dbReference type="NCBI Taxonomy" id="2994654"/>
    <lineage>
        <taxon>Bacteria</taxon>
        <taxon>Pseudomonadati</taxon>
        <taxon>Pseudomonadota</taxon>
        <taxon>Alphaproteobacteria</taxon>
        <taxon>Hyphomicrobiales</taxon>
        <taxon>Kaistiaceae</taxon>
        <taxon>Kaistia</taxon>
    </lineage>
</organism>
<evidence type="ECO:0000256" key="4">
    <source>
        <dbReference type="ARBA" id="ARBA00022475"/>
    </source>
</evidence>
<keyword evidence="5 9" id="KW-0812">Transmembrane</keyword>
<dbReference type="CDD" id="cd06261">
    <property type="entry name" value="TM_PBP2"/>
    <property type="match status" value="1"/>
</dbReference>
<comment type="subcellular location">
    <subcellularLocation>
        <location evidence="1">Cell inner membrane</location>
        <topology evidence="1">Multi-pass membrane protein</topology>
    </subcellularLocation>
    <subcellularLocation>
        <location evidence="9">Cell membrane</location>
        <topology evidence="9">Multi-pass membrane protein</topology>
    </subcellularLocation>
</comment>
<accession>A0A9X3E3D5</accession>
<dbReference type="GO" id="GO:0006865">
    <property type="term" value="P:amino acid transport"/>
    <property type="evidence" value="ECO:0007669"/>
    <property type="project" value="UniProtKB-KW"/>
</dbReference>
<dbReference type="GO" id="GO:0043190">
    <property type="term" value="C:ATP-binding cassette (ABC) transporter complex"/>
    <property type="evidence" value="ECO:0007669"/>
    <property type="project" value="InterPro"/>
</dbReference>
<dbReference type="Gene3D" id="1.10.3720.10">
    <property type="entry name" value="MetI-like"/>
    <property type="match status" value="1"/>
</dbReference>
<dbReference type="SUPFAM" id="SSF161098">
    <property type="entry name" value="MetI-like"/>
    <property type="match status" value="1"/>
</dbReference>
<dbReference type="PANTHER" id="PTHR30614:SF0">
    <property type="entry name" value="L-CYSTINE TRANSPORT SYSTEM PERMEASE PROTEIN TCYL"/>
    <property type="match status" value="1"/>
</dbReference>
<dbReference type="Pfam" id="PF00528">
    <property type="entry name" value="BPD_transp_1"/>
    <property type="match status" value="1"/>
</dbReference>
<feature type="domain" description="ABC transmembrane type-1" evidence="10">
    <location>
        <begin position="19"/>
        <end position="207"/>
    </location>
</feature>
<feature type="transmembrane region" description="Helical" evidence="9">
    <location>
        <begin position="55"/>
        <end position="77"/>
    </location>
</feature>
<evidence type="ECO:0000256" key="3">
    <source>
        <dbReference type="ARBA" id="ARBA00022448"/>
    </source>
</evidence>
<dbReference type="InterPro" id="IPR000515">
    <property type="entry name" value="MetI-like"/>
</dbReference>
<dbReference type="AlphaFoldDB" id="A0A9X3E3D5"/>
<evidence type="ECO:0000256" key="7">
    <source>
        <dbReference type="ARBA" id="ARBA00022989"/>
    </source>
</evidence>
<keyword evidence="3 9" id="KW-0813">Transport</keyword>
<dbReference type="EMBL" id="JAPKNK010000004">
    <property type="protein sequence ID" value="MCX5569962.1"/>
    <property type="molecule type" value="Genomic_DNA"/>
</dbReference>
<feature type="transmembrane region" description="Helical" evidence="9">
    <location>
        <begin position="189"/>
        <end position="210"/>
    </location>
</feature>
<reference evidence="11" key="1">
    <citation type="submission" date="2022-11" db="EMBL/GenBank/DDBJ databases">
        <title>Biodiversity and phylogenetic relationships of bacteria.</title>
        <authorList>
            <person name="Machado R.A.R."/>
            <person name="Bhat A."/>
            <person name="Loulou A."/>
            <person name="Kallel S."/>
        </authorList>
    </citation>
    <scope>NUCLEOTIDE SEQUENCE</scope>
    <source>
        <strain evidence="11">K-TC2</strain>
    </source>
</reference>
<evidence type="ECO:0000313" key="11">
    <source>
        <dbReference type="EMBL" id="MCX5569962.1"/>
    </source>
</evidence>
<evidence type="ECO:0000313" key="12">
    <source>
        <dbReference type="Proteomes" id="UP001144805"/>
    </source>
</evidence>
<name>A0A9X3E3D5_9HYPH</name>
<proteinExistence type="inferred from homology"/>
<evidence type="ECO:0000256" key="6">
    <source>
        <dbReference type="ARBA" id="ARBA00022970"/>
    </source>
</evidence>
<keyword evidence="8 9" id="KW-0472">Membrane</keyword>
<keyword evidence="4" id="KW-1003">Cell membrane</keyword>
<dbReference type="NCBIfam" id="TIGR03003">
    <property type="entry name" value="ectoine_ehuD"/>
    <property type="match status" value="1"/>
</dbReference>
<dbReference type="InterPro" id="IPR014341">
    <property type="entry name" value="Ectoine_EhuD"/>
</dbReference>
<dbReference type="InterPro" id="IPR010065">
    <property type="entry name" value="AA_ABC_transptr_permease_3TM"/>
</dbReference>
<dbReference type="Proteomes" id="UP001144805">
    <property type="component" value="Unassembled WGS sequence"/>
</dbReference>
<evidence type="ECO:0000259" key="10">
    <source>
        <dbReference type="PROSITE" id="PS50928"/>
    </source>
</evidence>
<keyword evidence="6" id="KW-0029">Amino-acid transport</keyword>
<dbReference type="PANTHER" id="PTHR30614">
    <property type="entry name" value="MEMBRANE COMPONENT OF AMINO ACID ABC TRANSPORTER"/>
    <property type="match status" value="1"/>
</dbReference>
<dbReference type="PROSITE" id="PS50928">
    <property type="entry name" value="ABC_TM1"/>
    <property type="match status" value="1"/>
</dbReference>
<evidence type="ECO:0000256" key="9">
    <source>
        <dbReference type="RuleBase" id="RU363032"/>
    </source>
</evidence>
<feature type="transmembrane region" description="Helical" evidence="9">
    <location>
        <begin position="83"/>
        <end position="102"/>
    </location>
</feature>
<evidence type="ECO:0000256" key="5">
    <source>
        <dbReference type="ARBA" id="ARBA00022692"/>
    </source>
</evidence>
<comment type="similarity">
    <text evidence="2">Belongs to the binding-protein-dependent transport system permease family. HisMQ subfamily.</text>
</comment>
<comment type="caution">
    <text evidence="11">The sequence shown here is derived from an EMBL/GenBank/DDBJ whole genome shotgun (WGS) entry which is preliminary data.</text>
</comment>
<protein>
    <submittedName>
        <fullName evidence="11">Ectoine/hydroxyectoine ABC transporter permease subunit EhuD</fullName>
    </submittedName>
</protein>
<keyword evidence="7 9" id="KW-1133">Transmembrane helix</keyword>
<gene>
    <name evidence="11" type="primary">ehuD</name>
    <name evidence="11" type="ORF">OSH07_12215</name>
</gene>
<dbReference type="GO" id="GO:0022857">
    <property type="term" value="F:transmembrane transporter activity"/>
    <property type="evidence" value="ECO:0007669"/>
    <property type="project" value="InterPro"/>
</dbReference>
<dbReference type="InterPro" id="IPR043429">
    <property type="entry name" value="ArtM/GltK/GlnP/TcyL/YhdX-like"/>
</dbReference>
<dbReference type="NCBIfam" id="TIGR01726">
    <property type="entry name" value="HEQRo_perm_3TM"/>
    <property type="match status" value="1"/>
</dbReference>
<sequence>MIFDLSYMLQITPLLLKGAVVTLQATVLGTLLAAILGLGLAILNRSRFRLVRHATTAVMMFVRNTPLLIQLFFLFYVLPQYGIALPAFVTGTIALGIHYSTYMAEVYRAGIAAVPRGQWEAAYALNMTRRQMWLRVVLPQAIPPIIPALGNYTVSMLKETPLLATVGILELLGMALFEAARTYRYYEPLTLVGIIFLIFSLISAVLIRMLEKRFATR</sequence>